<dbReference type="OrthoDB" id="3404351at2"/>
<evidence type="ECO:0000313" key="2">
    <source>
        <dbReference type="Proteomes" id="UP000277671"/>
    </source>
</evidence>
<dbReference type="RefSeq" id="WP_121157073.1">
    <property type="nucleotide sequence ID" value="NZ_RBKT01000001.1"/>
</dbReference>
<name>A0A495JHH2_9ACTN</name>
<dbReference type="EMBL" id="RBKT01000001">
    <property type="protein sequence ID" value="RKR88446.1"/>
    <property type="molecule type" value="Genomic_DNA"/>
</dbReference>
<proteinExistence type="predicted"/>
<accession>A0A495JHH2</accession>
<organism evidence="1 2">
    <name type="scientific">Micromonospora pisi</name>
    <dbReference type="NCBI Taxonomy" id="589240"/>
    <lineage>
        <taxon>Bacteria</taxon>
        <taxon>Bacillati</taxon>
        <taxon>Actinomycetota</taxon>
        <taxon>Actinomycetes</taxon>
        <taxon>Micromonosporales</taxon>
        <taxon>Micromonosporaceae</taxon>
        <taxon>Micromonospora</taxon>
    </lineage>
</organism>
<dbReference type="Proteomes" id="UP000277671">
    <property type="component" value="Unassembled WGS sequence"/>
</dbReference>
<gene>
    <name evidence="1" type="ORF">BDK92_2774</name>
</gene>
<keyword evidence="2" id="KW-1185">Reference proteome</keyword>
<evidence type="ECO:0000313" key="1">
    <source>
        <dbReference type="EMBL" id="RKR88446.1"/>
    </source>
</evidence>
<dbReference type="AlphaFoldDB" id="A0A495JHH2"/>
<protein>
    <submittedName>
        <fullName evidence="1">Uncharacterized protein</fullName>
    </submittedName>
</protein>
<reference evidence="1 2" key="1">
    <citation type="submission" date="2018-10" db="EMBL/GenBank/DDBJ databases">
        <title>Sequencing the genomes of 1000 actinobacteria strains.</title>
        <authorList>
            <person name="Klenk H.-P."/>
        </authorList>
    </citation>
    <scope>NUCLEOTIDE SEQUENCE [LARGE SCALE GENOMIC DNA]</scope>
    <source>
        <strain evidence="1 2">DSM 45175</strain>
    </source>
</reference>
<comment type="caution">
    <text evidence="1">The sequence shown here is derived from an EMBL/GenBank/DDBJ whole genome shotgun (WGS) entry which is preliminary data.</text>
</comment>
<sequence>MNPIEVYAGTLPVPNVYPNTVSRNPVGVEEMYLIHEALSRARMRLPQAGRNTTRTEATRSARVIALEARRRAARDLGSF</sequence>